<protein>
    <submittedName>
        <fullName evidence="1">Uncharacterized protein</fullName>
    </submittedName>
</protein>
<sequence length="211" mass="23399">MDLNASRWTSVEGSDYEFDDRSAGGEWLRVRGGGLSDVLEVKFALVGGTFRLTGLQFDSGRPLEARLLREPRIQAIEAAFASYRPRAVERLSDAHEHFEGLPAGDMTDAEAEDHYSTLRVLDQMQASEDAWTARLSEAGEAVPLRPRGRGASPPSDQELASFARELTKQQLAGRGAVTRTSASIGINRSTAYRWIETCRERGYLPPKEDRQ</sequence>
<accession>A0A1H0HXU6</accession>
<evidence type="ECO:0000313" key="2">
    <source>
        <dbReference type="Proteomes" id="UP000199004"/>
    </source>
</evidence>
<dbReference type="STRING" id="1005944.SAMN05192576_3611"/>
<keyword evidence="2" id="KW-1185">Reference proteome</keyword>
<dbReference type="Proteomes" id="UP000199004">
    <property type="component" value="Unassembled WGS sequence"/>
</dbReference>
<organism evidence="1 2">
    <name type="scientific">Nocardioides szechwanensis</name>
    <dbReference type="NCBI Taxonomy" id="1005944"/>
    <lineage>
        <taxon>Bacteria</taxon>
        <taxon>Bacillati</taxon>
        <taxon>Actinomycetota</taxon>
        <taxon>Actinomycetes</taxon>
        <taxon>Propionibacteriales</taxon>
        <taxon>Nocardioidaceae</taxon>
        <taxon>Nocardioides</taxon>
    </lineage>
</organism>
<dbReference type="EMBL" id="FNIC01000007">
    <property type="protein sequence ID" value="SDO23987.1"/>
    <property type="molecule type" value="Genomic_DNA"/>
</dbReference>
<gene>
    <name evidence="1" type="ORF">SAMN05192576_3611</name>
</gene>
<dbReference type="OrthoDB" id="52928at2"/>
<dbReference type="AlphaFoldDB" id="A0A1H0HXU6"/>
<proteinExistence type="predicted"/>
<reference evidence="2" key="1">
    <citation type="submission" date="2016-10" db="EMBL/GenBank/DDBJ databases">
        <authorList>
            <person name="Varghese N."/>
            <person name="Submissions S."/>
        </authorList>
    </citation>
    <scope>NUCLEOTIDE SEQUENCE [LARGE SCALE GENOMIC DNA]</scope>
    <source>
        <strain evidence="2">CGMCC 1.11147</strain>
    </source>
</reference>
<evidence type="ECO:0000313" key="1">
    <source>
        <dbReference type="EMBL" id="SDO23987.1"/>
    </source>
</evidence>
<dbReference type="RefSeq" id="WP_091026209.1">
    <property type="nucleotide sequence ID" value="NZ_BKAE01000009.1"/>
</dbReference>
<name>A0A1H0HXU6_9ACTN</name>